<dbReference type="Pfam" id="PF02782">
    <property type="entry name" value="FGGY_C"/>
    <property type="match status" value="1"/>
</dbReference>
<proteinExistence type="inferred from homology"/>
<dbReference type="Pfam" id="PF00370">
    <property type="entry name" value="FGGY_N"/>
    <property type="match status" value="1"/>
</dbReference>
<dbReference type="AlphaFoldDB" id="A0A0F6MT70"/>
<dbReference type="CDD" id="cd07779">
    <property type="entry name" value="ASKHA_NBD_FGGY_YgcE-like"/>
    <property type="match status" value="1"/>
</dbReference>
<accession>A0A0F6MT70</accession>
<keyword evidence="3" id="KW-0418">Kinase</keyword>
<protein>
    <recommendedName>
        <fullName evidence="7">Xylulokinase</fullName>
    </recommendedName>
</protein>
<dbReference type="PIRSF" id="PIRSF000538">
    <property type="entry name" value="GlpK"/>
    <property type="match status" value="1"/>
</dbReference>
<comment type="similarity">
    <text evidence="1">Belongs to the FGGY kinase family.</text>
</comment>
<dbReference type="RefSeq" id="WP_002690025.1">
    <property type="nucleotide sequence ID" value="NZ_CM001797.1"/>
</dbReference>
<evidence type="ECO:0000259" key="5">
    <source>
        <dbReference type="Pfam" id="PF02782"/>
    </source>
</evidence>
<evidence type="ECO:0000256" key="1">
    <source>
        <dbReference type="ARBA" id="ARBA00009156"/>
    </source>
</evidence>
<evidence type="ECO:0008006" key="7">
    <source>
        <dbReference type="Google" id="ProtNLM"/>
    </source>
</evidence>
<dbReference type="PATRIC" id="fig|999434.4.peg.61"/>
<dbReference type="PANTHER" id="PTHR43095">
    <property type="entry name" value="SUGAR KINASE"/>
    <property type="match status" value="1"/>
</dbReference>
<gene>
    <name evidence="6" type="ORF">HMPREF9723_00059</name>
</gene>
<evidence type="ECO:0000313" key="6">
    <source>
        <dbReference type="EMBL" id="EMB24828.1"/>
    </source>
</evidence>
<dbReference type="InterPro" id="IPR043129">
    <property type="entry name" value="ATPase_NBD"/>
</dbReference>
<organism evidence="6">
    <name type="scientific">Treponema denticola OTK</name>
    <dbReference type="NCBI Taxonomy" id="999434"/>
    <lineage>
        <taxon>Bacteria</taxon>
        <taxon>Pseudomonadati</taxon>
        <taxon>Spirochaetota</taxon>
        <taxon>Spirochaetia</taxon>
        <taxon>Spirochaetales</taxon>
        <taxon>Treponemataceae</taxon>
        <taxon>Treponema</taxon>
    </lineage>
</organism>
<dbReference type="SUPFAM" id="SSF53067">
    <property type="entry name" value="Actin-like ATPase domain"/>
    <property type="match status" value="2"/>
</dbReference>
<dbReference type="InterPro" id="IPR050406">
    <property type="entry name" value="FGGY_Carb_Kinase"/>
</dbReference>
<dbReference type="InterPro" id="IPR000577">
    <property type="entry name" value="Carb_kinase_FGGY"/>
</dbReference>
<feature type="domain" description="Carbohydrate kinase FGGY C-terminal" evidence="5">
    <location>
        <begin position="262"/>
        <end position="454"/>
    </location>
</feature>
<sequence>MEKIETIVSLDVGTSSIRAILYNLSGEELFSSQVKYSPVFYNDGRVRQSPTSWGLSLMLVLGKCAQIINENHYKNLAISVTAQRASVLCMDEKNNVMGDVLMWQEKTAYAETDKIIKEIPEADIYKITGLRADSYFSMPKILWLKYHEPDIFYNTYKFLGIQDYVICQLTGKYITDHSQACRTMMMDIKSCEWNEDLLKAACINKDKLPELVPPGSVVGKISIETAMMTGLNAETVVVIAGGDQQTAAIGMGVIDEGSIEANTGTGAFLITHTDKPVFHPEMKTLCSASVIKGKWVVEAGILTGGALYHWFGKEFVHSEAASPTMVDYPTLDNLVKSSPVGANGIVALPHFKGASAPFWNPYAKGVFFNLTLANTRADMARALLESVVLDMGENLNLIQSLISSKFREVIVAGGLTTLDIYNQIQADVFNLPVRMPPTVEATAKGALICAMVALGIEKDHMRAFSRVGSVNEKTFNPIKNNVKLYTKTFEFRNKLYNTLEKGNMYKDSFDYNNYLKDSIKING</sequence>
<dbReference type="Proteomes" id="UP000011701">
    <property type="component" value="Chromosome"/>
</dbReference>
<evidence type="ECO:0000256" key="2">
    <source>
        <dbReference type="ARBA" id="ARBA00022679"/>
    </source>
</evidence>
<dbReference type="GO" id="GO:0005975">
    <property type="term" value="P:carbohydrate metabolic process"/>
    <property type="evidence" value="ECO:0007669"/>
    <property type="project" value="InterPro"/>
</dbReference>
<dbReference type="Gene3D" id="3.30.420.40">
    <property type="match status" value="2"/>
</dbReference>
<dbReference type="EMBL" id="AGDY01000001">
    <property type="protein sequence ID" value="EMB24828.1"/>
    <property type="molecule type" value="Genomic_DNA"/>
</dbReference>
<dbReference type="InterPro" id="IPR018485">
    <property type="entry name" value="FGGY_C"/>
</dbReference>
<dbReference type="GO" id="GO:0016301">
    <property type="term" value="F:kinase activity"/>
    <property type="evidence" value="ECO:0007669"/>
    <property type="project" value="UniProtKB-KW"/>
</dbReference>
<reference evidence="6" key="1">
    <citation type="submission" date="2012-01" db="EMBL/GenBank/DDBJ databases">
        <title>The Genome Sequence of Treponema denticola OTK.</title>
        <authorList>
            <consortium name="The Broad Institute Genome Sequencing Platform"/>
            <person name="Earl A."/>
            <person name="Ward D."/>
            <person name="Feldgarden M."/>
            <person name="Gevers D."/>
            <person name="Blanton J.M."/>
            <person name="Fenno C.J."/>
            <person name="Baranova O.V."/>
            <person name="Mathney J."/>
            <person name="Dewhirst F.E."/>
            <person name="Izard J."/>
            <person name="Young S.K."/>
            <person name="Zeng Q."/>
            <person name="Gargeya S."/>
            <person name="Fitzgerald M."/>
            <person name="Haas B."/>
            <person name="Abouelleil A."/>
            <person name="Alvarado L."/>
            <person name="Arachchi H.M."/>
            <person name="Berlin A."/>
            <person name="Chapman S.B."/>
            <person name="Gearin G."/>
            <person name="Goldberg J."/>
            <person name="Griggs A."/>
            <person name="Gujja S."/>
            <person name="Hansen M."/>
            <person name="Heiman D."/>
            <person name="Howarth C."/>
            <person name="Larimer J."/>
            <person name="Lui A."/>
            <person name="MacDonald P.J.P."/>
            <person name="McCowen C."/>
            <person name="Montmayeur A."/>
            <person name="Murphy C."/>
            <person name="Neiman D."/>
            <person name="Pearson M."/>
            <person name="Priest M."/>
            <person name="Roberts A."/>
            <person name="Saif S."/>
            <person name="Shea T."/>
            <person name="Sisk P."/>
            <person name="Stolte C."/>
            <person name="Sykes S."/>
            <person name="Wortman J."/>
            <person name="Nusbaum C."/>
            <person name="Birren B."/>
        </authorList>
    </citation>
    <scope>NUCLEOTIDE SEQUENCE [LARGE SCALE GENOMIC DNA]</scope>
    <source>
        <strain evidence="6">OTK</strain>
    </source>
</reference>
<feature type="domain" description="Carbohydrate kinase FGGY N-terminal" evidence="4">
    <location>
        <begin position="7"/>
        <end position="250"/>
    </location>
</feature>
<evidence type="ECO:0000256" key="3">
    <source>
        <dbReference type="ARBA" id="ARBA00022777"/>
    </source>
</evidence>
<dbReference type="InterPro" id="IPR018484">
    <property type="entry name" value="FGGY_N"/>
</dbReference>
<comment type="caution">
    <text evidence="6">The sequence shown here is derived from an EMBL/GenBank/DDBJ whole genome shotgun (WGS) entry which is preliminary data.</text>
</comment>
<name>A0A0F6MT70_TREDN</name>
<dbReference type="PANTHER" id="PTHR43095:SF2">
    <property type="entry name" value="GLUCONOKINASE"/>
    <property type="match status" value="1"/>
</dbReference>
<evidence type="ECO:0000259" key="4">
    <source>
        <dbReference type="Pfam" id="PF00370"/>
    </source>
</evidence>
<keyword evidence="2" id="KW-0808">Transferase</keyword>
<dbReference type="HOGENOM" id="CLU_009281_3_0_12"/>